<keyword evidence="7" id="KW-0067">ATP-binding</keyword>
<dbReference type="Gene3D" id="3.30.565.10">
    <property type="entry name" value="Histidine kinase-like ATPase, C-terminal domain"/>
    <property type="match status" value="1"/>
</dbReference>
<keyword evidence="3" id="KW-0597">Phosphoprotein</keyword>
<keyword evidence="9" id="KW-0175">Coiled coil</keyword>
<keyword evidence="6" id="KW-0418">Kinase</keyword>
<keyword evidence="4" id="KW-0808">Transferase</keyword>
<keyword evidence="14" id="KW-1185">Reference proteome</keyword>
<evidence type="ECO:0000259" key="11">
    <source>
        <dbReference type="Pfam" id="PF02518"/>
    </source>
</evidence>
<dbReference type="Pfam" id="PF02518">
    <property type="entry name" value="HATPase_c"/>
    <property type="match status" value="1"/>
</dbReference>
<organism evidence="13 14">
    <name type="scientific">Marinirhabdus gelatinilytica</name>
    <dbReference type="NCBI Taxonomy" id="1703343"/>
    <lineage>
        <taxon>Bacteria</taxon>
        <taxon>Pseudomonadati</taxon>
        <taxon>Bacteroidota</taxon>
        <taxon>Flavobacteriia</taxon>
        <taxon>Flavobacteriales</taxon>
        <taxon>Flavobacteriaceae</taxon>
    </lineage>
</organism>
<evidence type="ECO:0000256" key="1">
    <source>
        <dbReference type="ARBA" id="ARBA00000085"/>
    </source>
</evidence>
<feature type="coiled-coil region" evidence="9">
    <location>
        <begin position="39"/>
        <end position="66"/>
    </location>
</feature>
<dbReference type="GO" id="GO:0046983">
    <property type="term" value="F:protein dimerization activity"/>
    <property type="evidence" value="ECO:0007669"/>
    <property type="project" value="InterPro"/>
</dbReference>
<evidence type="ECO:0000256" key="2">
    <source>
        <dbReference type="ARBA" id="ARBA00012438"/>
    </source>
</evidence>
<keyword evidence="10" id="KW-1133">Transmembrane helix</keyword>
<keyword evidence="8" id="KW-0902">Two-component regulatory system</keyword>
<dbReference type="CDD" id="cd16917">
    <property type="entry name" value="HATPase_UhpB-NarQ-NarX-like"/>
    <property type="match status" value="1"/>
</dbReference>
<name>A0A370QFY4_9FLAO</name>
<dbReference type="InterPro" id="IPR003594">
    <property type="entry name" value="HATPase_dom"/>
</dbReference>
<evidence type="ECO:0000259" key="12">
    <source>
        <dbReference type="Pfam" id="PF07730"/>
    </source>
</evidence>
<dbReference type="InterPro" id="IPR036890">
    <property type="entry name" value="HATPase_C_sf"/>
</dbReference>
<dbReference type="GO" id="GO:0000155">
    <property type="term" value="F:phosphorelay sensor kinase activity"/>
    <property type="evidence" value="ECO:0007669"/>
    <property type="project" value="InterPro"/>
</dbReference>
<dbReference type="EMBL" id="QRAO01000002">
    <property type="protein sequence ID" value="RDK87271.1"/>
    <property type="molecule type" value="Genomic_DNA"/>
</dbReference>
<comment type="catalytic activity">
    <reaction evidence="1">
        <text>ATP + protein L-histidine = ADP + protein N-phospho-L-histidine.</text>
        <dbReference type="EC" id="2.7.13.3"/>
    </reaction>
</comment>
<evidence type="ECO:0000256" key="8">
    <source>
        <dbReference type="ARBA" id="ARBA00023012"/>
    </source>
</evidence>
<evidence type="ECO:0000256" key="10">
    <source>
        <dbReference type="SAM" id="Phobius"/>
    </source>
</evidence>
<keyword evidence="10" id="KW-0812">Transmembrane</keyword>
<feature type="transmembrane region" description="Helical" evidence="10">
    <location>
        <begin position="12"/>
        <end position="32"/>
    </location>
</feature>
<evidence type="ECO:0000256" key="9">
    <source>
        <dbReference type="SAM" id="Coils"/>
    </source>
</evidence>
<dbReference type="GO" id="GO:0016020">
    <property type="term" value="C:membrane"/>
    <property type="evidence" value="ECO:0007669"/>
    <property type="project" value="InterPro"/>
</dbReference>
<gene>
    <name evidence="13" type="ORF">C8D94_102456</name>
</gene>
<evidence type="ECO:0000256" key="7">
    <source>
        <dbReference type="ARBA" id="ARBA00022840"/>
    </source>
</evidence>
<reference evidence="13 14" key="1">
    <citation type="submission" date="2018-07" db="EMBL/GenBank/DDBJ databases">
        <title>Genomic Encyclopedia of Type Strains, Phase IV (KMG-IV): sequencing the most valuable type-strain genomes for metagenomic binning, comparative biology and taxonomic classification.</title>
        <authorList>
            <person name="Goeker M."/>
        </authorList>
    </citation>
    <scope>NUCLEOTIDE SEQUENCE [LARGE SCALE GENOMIC DNA]</scope>
    <source>
        <strain evidence="13 14">DSM 101478</strain>
    </source>
</reference>
<dbReference type="Gene3D" id="1.20.5.1930">
    <property type="match status" value="1"/>
</dbReference>
<evidence type="ECO:0000256" key="6">
    <source>
        <dbReference type="ARBA" id="ARBA00022777"/>
    </source>
</evidence>
<dbReference type="Proteomes" id="UP000255317">
    <property type="component" value="Unassembled WGS sequence"/>
</dbReference>
<feature type="domain" description="Signal transduction histidine kinase subgroup 3 dimerisation and phosphoacceptor" evidence="12">
    <location>
        <begin position="67"/>
        <end position="122"/>
    </location>
</feature>
<evidence type="ECO:0000256" key="3">
    <source>
        <dbReference type="ARBA" id="ARBA00022553"/>
    </source>
</evidence>
<dbReference type="InterPro" id="IPR050482">
    <property type="entry name" value="Sensor_HK_TwoCompSys"/>
</dbReference>
<dbReference type="OrthoDB" id="9760839at2"/>
<keyword evidence="5" id="KW-0547">Nucleotide-binding</keyword>
<dbReference type="RefSeq" id="WP_115123458.1">
    <property type="nucleotide sequence ID" value="NZ_QRAO01000002.1"/>
</dbReference>
<protein>
    <recommendedName>
        <fullName evidence="2">histidine kinase</fullName>
        <ecNumber evidence="2">2.7.13.3</ecNumber>
    </recommendedName>
</protein>
<accession>A0A370QFY4</accession>
<dbReference type="SUPFAM" id="SSF55874">
    <property type="entry name" value="ATPase domain of HSP90 chaperone/DNA topoisomerase II/histidine kinase"/>
    <property type="match status" value="1"/>
</dbReference>
<dbReference type="PANTHER" id="PTHR24421:SF10">
    <property type="entry name" value="NITRATE_NITRITE SENSOR PROTEIN NARQ"/>
    <property type="match status" value="1"/>
</dbReference>
<dbReference type="Pfam" id="PF07730">
    <property type="entry name" value="HisKA_3"/>
    <property type="match status" value="1"/>
</dbReference>
<feature type="domain" description="Histidine kinase/HSP90-like ATPase" evidence="11">
    <location>
        <begin position="165"/>
        <end position="255"/>
    </location>
</feature>
<proteinExistence type="predicted"/>
<evidence type="ECO:0000256" key="5">
    <source>
        <dbReference type="ARBA" id="ARBA00022741"/>
    </source>
</evidence>
<keyword evidence="10" id="KW-0472">Membrane</keyword>
<dbReference type="EC" id="2.7.13.3" evidence="2"/>
<evidence type="ECO:0000313" key="14">
    <source>
        <dbReference type="Proteomes" id="UP000255317"/>
    </source>
</evidence>
<comment type="caution">
    <text evidence="13">The sequence shown here is derived from an EMBL/GenBank/DDBJ whole genome shotgun (WGS) entry which is preliminary data.</text>
</comment>
<dbReference type="InterPro" id="IPR011712">
    <property type="entry name" value="Sig_transdc_His_kin_sub3_dim/P"/>
</dbReference>
<dbReference type="GO" id="GO:0005524">
    <property type="term" value="F:ATP binding"/>
    <property type="evidence" value="ECO:0007669"/>
    <property type="project" value="UniProtKB-KW"/>
</dbReference>
<sequence length="262" mass="29806">MLQKEELILLLYFIVIVLFICAFAIVFVLLFLKRKNMLILKQLEAKQKFEQELAKTQIEIKEHTLKNIGWELHDNVGQLLSVAKINLNMVKNGGETNPQVEEAKDVLTQAIQEIRSLSKTLNNDVVLKNGLAATIQIELERFNRLKFLEGVFTLKGAERQLEGSDEIIIFRMVQEFFSNVIKHSKAEKLTVVLHYAETELFIKLEDNGVGFCTETTPSNSGMETMKSRAALIGASFQLSSQLGEGTIFKLTYPYKKQVKNHV</sequence>
<evidence type="ECO:0000256" key="4">
    <source>
        <dbReference type="ARBA" id="ARBA00022679"/>
    </source>
</evidence>
<dbReference type="PANTHER" id="PTHR24421">
    <property type="entry name" value="NITRATE/NITRITE SENSOR PROTEIN NARX-RELATED"/>
    <property type="match status" value="1"/>
</dbReference>
<dbReference type="AlphaFoldDB" id="A0A370QFY4"/>
<evidence type="ECO:0000313" key="13">
    <source>
        <dbReference type="EMBL" id="RDK87271.1"/>
    </source>
</evidence>